<gene>
    <name evidence="2" type="ORF">OG563_26230</name>
</gene>
<evidence type="ECO:0000313" key="2">
    <source>
        <dbReference type="EMBL" id="WUV42744.1"/>
    </source>
</evidence>
<dbReference type="Gene3D" id="2.60.120.10">
    <property type="entry name" value="Jelly Rolls"/>
    <property type="match status" value="1"/>
</dbReference>
<dbReference type="EMBL" id="CP109441">
    <property type="protein sequence ID" value="WUV42744.1"/>
    <property type="molecule type" value="Genomic_DNA"/>
</dbReference>
<protein>
    <submittedName>
        <fullName evidence="2">Cupin domain-containing protein</fullName>
    </submittedName>
</protein>
<evidence type="ECO:0000259" key="1">
    <source>
        <dbReference type="Pfam" id="PF07883"/>
    </source>
</evidence>
<sequence>MPVTRAADAEVHEMHGTRFTSYIRPGTGSTELCVWQIQVSAETEGVPHKVLREEAFVVIQGAVTITIDGQAEALVAGDAAVAPANSMISLTNSAAEPAVLVVTVPVGFQGELPDGTVINPPWVG</sequence>
<dbReference type="SUPFAM" id="SSF51182">
    <property type="entry name" value="RmlC-like cupins"/>
    <property type="match status" value="1"/>
</dbReference>
<feature type="domain" description="Cupin type-2" evidence="1">
    <location>
        <begin position="47"/>
        <end position="103"/>
    </location>
</feature>
<dbReference type="Pfam" id="PF07883">
    <property type="entry name" value="Cupin_2"/>
    <property type="match status" value="1"/>
</dbReference>
<dbReference type="InterPro" id="IPR013096">
    <property type="entry name" value="Cupin_2"/>
</dbReference>
<accession>A0ABZ1YHP6</accession>
<keyword evidence="3" id="KW-1185">Reference proteome</keyword>
<organism evidence="2 3">
    <name type="scientific">Nocardia vinacea</name>
    <dbReference type="NCBI Taxonomy" id="96468"/>
    <lineage>
        <taxon>Bacteria</taxon>
        <taxon>Bacillati</taxon>
        <taxon>Actinomycetota</taxon>
        <taxon>Actinomycetes</taxon>
        <taxon>Mycobacteriales</taxon>
        <taxon>Nocardiaceae</taxon>
        <taxon>Nocardia</taxon>
    </lineage>
</organism>
<dbReference type="RefSeq" id="WP_327096122.1">
    <property type="nucleotide sequence ID" value="NZ_CP109149.1"/>
</dbReference>
<name>A0ABZ1YHP6_9NOCA</name>
<dbReference type="InterPro" id="IPR011051">
    <property type="entry name" value="RmlC_Cupin_sf"/>
</dbReference>
<proteinExistence type="predicted"/>
<reference evidence="2" key="1">
    <citation type="submission" date="2022-10" db="EMBL/GenBank/DDBJ databases">
        <title>The complete genomes of actinobacterial strains from the NBC collection.</title>
        <authorList>
            <person name="Joergensen T.S."/>
            <person name="Alvarez Arevalo M."/>
            <person name="Sterndorff E.B."/>
            <person name="Faurdal D."/>
            <person name="Vuksanovic O."/>
            <person name="Mourched A.-S."/>
            <person name="Charusanti P."/>
            <person name="Shaw S."/>
            <person name="Blin K."/>
            <person name="Weber T."/>
        </authorList>
    </citation>
    <scope>NUCLEOTIDE SEQUENCE</scope>
    <source>
        <strain evidence="2">NBC_01482</strain>
    </source>
</reference>
<dbReference type="Proteomes" id="UP001432062">
    <property type="component" value="Chromosome"/>
</dbReference>
<evidence type="ECO:0000313" key="3">
    <source>
        <dbReference type="Proteomes" id="UP001432062"/>
    </source>
</evidence>
<dbReference type="InterPro" id="IPR014710">
    <property type="entry name" value="RmlC-like_jellyroll"/>
</dbReference>